<feature type="compositionally biased region" description="Low complexity" evidence="1">
    <location>
        <begin position="83"/>
        <end position="92"/>
    </location>
</feature>
<feature type="compositionally biased region" description="Low complexity" evidence="1">
    <location>
        <begin position="203"/>
        <end position="215"/>
    </location>
</feature>
<feature type="region of interest" description="Disordered" evidence="1">
    <location>
        <begin position="82"/>
        <end position="144"/>
    </location>
</feature>
<reference evidence="4 5" key="1">
    <citation type="journal article" date="2024" name="bioRxiv">
        <title>Comparative genomics of Cryptococcus and Kwoniella reveals pathogenesis evolution and contrasting karyotype dynamics via intercentromeric recombination or chromosome fusion.</title>
        <authorList>
            <person name="Coelho M.A."/>
            <person name="David-Palma M."/>
            <person name="Shea T."/>
            <person name="Bowers K."/>
            <person name="McGinley-Smith S."/>
            <person name="Mohammad A.W."/>
            <person name="Gnirke A."/>
            <person name="Yurkov A.M."/>
            <person name="Nowrousian M."/>
            <person name="Sun S."/>
            <person name="Cuomo C.A."/>
            <person name="Heitman J."/>
        </authorList>
    </citation>
    <scope>NUCLEOTIDE SEQUENCE [LARGE SCALE GENOMIC DNA]</scope>
    <source>
        <strain evidence="4 5">CBS 13917</strain>
    </source>
</reference>
<protein>
    <recommendedName>
        <fullName evidence="3">DUF1996 domain-containing protein</fullName>
    </recommendedName>
</protein>
<dbReference type="KEGG" id="kne:92179380"/>
<evidence type="ECO:0000256" key="1">
    <source>
        <dbReference type="SAM" id="MobiDB-lite"/>
    </source>
</evidence>
<dbReference type="GeneID" id="92179380"/>
<dbReference type="PANTHER" id="PTHR43662:SF3">
    <property type="entry name" value="DOMAIN PROTEIN, PUTATIVE (AFU_ORTHOLOGUE AFUA_6G11970)-RELATED"/>
    <property type="match status" value="1"/>
</dbReference>
<feature type="transmembrane region" description="Helical" evidence="2">
    <location>
        <begin position="164"/>
        <end position="187"/>
    </location>
</feature>
<accession>A0AAW0Z0V9</accession>
<evidence type="ECO:0000259" key="3">
    <source>
        <dbReference type="Pfam" id="PF09362"/>
    </source>
</evidence>
<keyword evidence="2" id="KW-0812">Transmembrane</keyword>
<organism evidence="4 5">
    <name type="scientific">Kwoniella newhampshirensis</name>
    <dbReference type="NCBI Taxonomy" id="1651941"/>
    <lineage>
        <taxon>Eukaryota</taxon>
        <taxon>Fungi</taxon>
        <taxon>Dikarya</taxon>
        <taxon>Basidiomycota</taxon>
        <taxon>Agaricomycotina</taxon>
        <taxon>Tremellomycetes</taxon>
        <taxon>Tremellales</taxon>
        <taxon>Cryptococcaceae</taxon>
        <taxon>Kwoniella</taxon>
    </lineage>
</organism>
<dbReference type="EMBL" id="JBCAWK010000004">
    <property type="protein sequence ID" value="KAK8861302.1"/>
    <property type="molecule type" value="Genomic_DNA"/>
</dbReference>
<feature type="compositionally biased region" description="Low complexity" evidence="1">
    <location>
        <begin position="16"/>
        <end position="37"/>
    </location>
</feature>
<feature type="compositionally biased region" description="Pro residues" evidence="1">
    <location>
        <begin position="93"/>
        <end position="105"/>
    </location>
</feature>
<keyword evidence="2" id="KW-1133">Transmembrane helix</keyword>
<gene>
    <name evidence="4" type="ORF">IAR55_002121</name>
</gene>
<dbReference type="RefSeq" id="XP_066803927.1">
    <property type="nucleotide sequence ID" value="XM_066945238.1"/>
</dbReference>
<comment type="caution">
    <text evidence="4">The sequence shown here is derived from an EMBL/GenBank/DDBJ whole genome shotgun (WGS) entry which is preliminary data.</text>
</comment>
<evidence type="ECO:0000313" key="4">
    <source>
        <dbReference type="EMBL" id="KAK8861302.1"/>
    </source>
</evidence>
<keyword evidence="2" id="KW-0472">Membrane</keyword>
<evidence type="ECO:0000256" key="2">
    <source>
        <dbReference type="SAM" id="Phobius"/>
    </source>
</evidence>
<name>A0AAW0Z0V9_9TREE</name>
<feature type="region of interest" description="Disordered" evidence="1">
    <location>
        <begin position="189"/>
        <end position="238"/>
    </location>
</feature>
<feature type="domain" description="DUF1996" evidence="3">
    <location>
        <begin position="269"/>
        <end position="497"/>
    </location>
</feature>
<dbReference type="InterPro" id="IPR018535">
    <property type="entry name" value="DUF1996"/>
</dbReference>
<proteinExistence type="predicted"/>
<keyword evidence="5" id="KW-1185">Reference proteome</keyword>
<dbReference type="AlphaFoldDB" id="A0AAW0Z0V9"/>
<dbReference type="Pfam" id="PF09362">
    <property type="entry name" value="DUF1996"/>
    <property type="match status" value="1"/>
</dbReference>
<sequence length="604" mass="65228">MSLQPPAYQHDDHLSSHSLTPSPSSSSSSQQSAASSSAGLNDGTHDNNNGSTGAGDFVAPALPLRPRTAAQRKPVPSVDYSVAGAAGAGAPRSPAPPLPPRPPPSAVDNALRAQPLPPATYNNENIVDHSQLPPPPPVNEKYGPYPPRKRGKWWYPATTKGRRWFWGLILLLIVAIAVVAAVCATVIPKKHSSNSDSNDDSSSDNSSGNAAAGSNTTTVSVEHLPGNPLPPSRGGVTVGANGTTASFGKYSTDHFVMTTNRSIVVTRLDPIVNPNAPGSHLHRVHGASYFTANLTSATELQKLANCTTTVVQDDKSAYWVAQLYYQYPNGSLQTIRLDRTSLYYFQKAPVGVPIYPFPDNYNIVAGNPMRRAVNYSDPTYTSMWWQCYRGNGNDLRTYGFPQSPCEGGLVSAIQFPSCWDGVYATDNDYSSHVAYPVDGTNGYRCPPAFPKKFITLQFETVFATYDWPYNGNGKTTYVLSNGDTSGFGIHADFMNGWKPETLQGVLDDCRYMNSTAQAAAPDDPANCPHLNKTIDFDVTYSCQLQTPIVDESVGEQVPIQYLPGCNGVWNGNVTKPPCPGDHVDGGYLELTTPDVWIRDEPYVN</sequence>
<dbReference type="Proteomes" id="UP001388673">
    <property type="component" value="Unassembled WGS sequence"/>
</dbReference>
<feature type="region of interest" description="Disordered" evidence="1">
    <location>
        <begin position="1"/>
        <end position="62"/>
    </location>
</feature>
<evidence type="ECO:0000313" key="5">
    <source>
        <dbReference type="Proteomes" id="UP001388673"/>
    </source>
</evidence>
<dbReference type="PANTHER" id="PTHR43662">
    <property type="match status" value="1"/>
</dbReference>